<dbReference type="InterPro" id="IPR014710">
    <property type="entry name" value="RmlC-like_jellyroll"/>
</dbReference>
<evidence type="ECO:0000256" key="1">
    <source>
        <dbReference type="ARBA" id="ARBA00022723"/>
    </source>
</evidence>
<evidence type="ECO:0000313" key="4">
    <source>
        <dbReference type="Proteomes" id="UP000184404"/>
    </source>
</evidence>
<dbReference type="OrthoDB" id="9804028at2"/>
<protein>
    <submittedName>
        <fullName evidence="3">Cupin domain-containing protein</fullName>
    </submittedName>
</protein>
<dbReference type="Pfam" id="PF07883">
    <property type="entry name" value="Cupin_2"/>
    <property type="match status" value="1"/>
</dbReference>
<dbReference type="PANTHER" id="PTHR35848:SF6">
    <property type="entry name" value="CUPIN TYPE-2 DOMAIN-CONTAINING PROTEIN"/>
    <property type="match status" value="1"/>
</dbReference>
<evidence type="ECO:0000313" key="3">
    <source>
        <dbReference type="EMBL" id="SHE45427.1"/>
    </source>
</evidence>
<dbReference type="InterPro" id="IPR013096">
    <property type="entry name" value="Cupin_2"/>
</dbReference>
<dbReference type="Gene3D" id="2.60.120.10">
    <property type="entry name" value="Jelly Rolls"/>
    <property type="match status" value="1"/>
</dbReference>
<dbReference type="InterPro" id="IPR051610">
    <property type="entry name" value="GPI/OXD"/>
</dbReference>
<accession>A0A1M4TMA9</accession>
<dbReference type="SUPFAM" id="SSF51182">
    <property type="entry name" value="RmlC-like cupins"/>
    <property type="match status" value="1"/>
</dbReference>
<dbReference type="EMBL" id="FQUG01000002">
    <property type="protein sequence ID" value="SHE45427.1"/>
    <property type="molecule type" value="Genomic_DNA"/>
</dbReference>
<dbReference type="GO" id="GO:0046872">
    <property type="term" value="F:metal ion binding"/>
    <property type="evidence" value="ECO:0007669"/>
    <property type="project" value="UniProtKB-KW"/>
</dbReference>
<dbReference type="CDD" id="cd06985">
    <property type="entry name" value="cupin_BF4112"/>
    <property type="match status" value="1"/>
</dbReference>
<keyword evidence="4" id="KW-1185">Reference proteome</keyword>
<organism evidence="3 4">
    <name type="scientific">Schwartzia succinivorans DSM 10502</name>
    <dbReference type="NCBI Taxonomy" id="1123243"/>
    <lineage>
        <taxon>Bacteria</taxon>
        <taxon>Bacillati</taxon>
        <taxon>Bacillota</taxon>
        <taxon>Negativicutes</taxon>
        <taxon>Selenomonadales</taxon>
        <taxon>Selenomonadaceae</taxon>
        <taxon>Schwartzia</taxon>
    </lineage>
</organism>
<evidence type="ECO:0000259" key="2">
    <source>
        <dbReference type="Pfam" id="PF07883"/>
    </source>
</evidence>
<dbReference type="Proteomes" id="UP000184404">
    <property type="component" value="Unassembled WGS sequence"/>
</dbReference>
<gene>
    <name evidence="3" type="ORF">SAMN02745190_00526</name>
</gene>
<feature type="domain" description="Cupin type-2" evidence="2">
    <location>
        <begin position="33"/>
        <end position="99"/>
    </location>
</feature>
<proteinExistence type="predicted"/>
<name>A0A1M4TMA9_9FIRM</name>
<dbReference type="AlphaFoldDB" id="A0A1M4TMA9"/>
<reference evidence="3 4" key="1">
    <citation type="submission" date="2016-11" db="EMBL/GenBank/DDBJ databases">
        <authorList>
            <person name="Jaros S."/>
            <person name="Januszkiewicz K."/>
            <person name="Wedrychowicz H."/>
        </authorList>
    </citation>
    <scope>NUCLEOTIDE SEQUENCE [LARGE SCALE GENOMIC DNA]</scope>
    <source>
        <strain evidence="3 4">DSM 10502</strain>
    </source>
</reference>
<keyword evidence="1" id="KW-0479">Metal-binding</keyword>
<dbReference type="PANTHER" id="PTHR35848">
    <property type="entry name" value="OXALATE-BINDING PROTEIN"/>
    <property type="match status" value="1"/>
</dbReference>
<dbReference type="STRING" id="1123243.SAMN02745190_00526"/>
<sequence>MTNFKKVSVANDARTELHDKLQLTGAEISVNNLPAGAGVPFVHYHKKNEEIYFITGGKGKAVIDGETVELKAGDWLRISPAGRRQFSAAADEGISYICIQVRENSLEEYTADDAGIEQ</sequence>
<dbReference type="RefSeq" id="WP_072934609.1">
    <property type="nucleotide sequence ID" value="NZ_FQUG01000002.1"/>
</dbReference>
<dbReference type="InterPro" id="IPR011051">
    <property type="entry name" value="RmlC_Cupin_sf"/>
</dbReference>